<organism evidence="1 2">
    <name type="scientific">Herbiconiux moechotypicola</name>
    <dbReference type="NCBI Taxonomy" id="637393"/>
    <lineage>
        <taxon>Bacteria</taxon>
        <taxon>Bacillati</taxon>
        <taxon>Actinomycetota</taxon>
        <taxon>Actinomycetes</taxon>
        <taxon>Micrococcales</taxon>
        <taxon>Microbacteriaceae</taxon>
        <taxon>Herbiconiux</taxon>
    </lineage>
</organism>
<dbReference type="SUPFAM" id="SSF46689">
    <property type="entry name" value="Homeodomain-like"/>
    <property type="match status" value="1"/>
</dbReference>
<dbReference type="RefSeq" id="WP_259481685.1">
    <property type="nucleotide sequence ID" value="NZ_BAAAQY010000018.1"/>
</dbReference>
<sequence length="97" mass="11195">MGSVFSEEFKVQIIEVFRGGGRTFVDIGKEFNLSPTTVANWVRAADNRERRLSKRDPVEPSNDKAEIARLKRELAQREEELEILGKALAFFARRRDQ</sequence>
<name>A0ABN3E8E0_9MICO</name>
<evidence type="ECO:0000313" key="2">
    <source>
        <dbReference type="Proteomes" id="UP001500929"/>
    </source>
</evidence>
<dbReference type="EMBL" id="BAAAQY010000018">
    <property type="protein sequence ID" value="GAA2250158.1"/>
    <property type="molecule type" value="Genomic_DNA"/>
</dbReference>
<proteinExistence type="predicted"/>
<evidence type="ECO:0008006" key="3">
    <source>
        <dbReference type="Google" id="ProtNLM"/>
    </source>
</evidence>
<dbReference type="InterPro" id="IPR009057">
    <property type="entry name" value="Homeodomain-like_sf"/>
</dbReference>
<accession>A0ABN3E8E0</accession>
<keyword evidence="2" id="KW-1185">Reference proteome</keyword>
<comment type="caution">
    <text evidence="1">The sequence shown here is derived from an EMBL/GenBank/DDBJ whole genome shotgun (WGS) entry which is preliminary data.</text>
</comment>
<dbReference type="Pfam" id="PF01527">
    <property type="entry name" value="HTH_Tnp_1"/>
    <property type="match status" value="1"/>
</dbReference>
<dbReference type="InterPro" id="IPR002514">
    <property type="entry name" value="Transposase_8"/>
</dbReference>
<gene>
    <name evidence="1" type="ORF">GCM10009851_39640</name>
</gene>
<dbReference type="Proteomes" id="UP001500929">
    <property type="component" value="Unassembled WGS sequence"/>
</dbReference>
<reference evidence="1 2" key="1">
    <citation type="journal article" date="2019" name="Int. J. Syst. Evol. Microbiol.">
        <title>The Global Catalogue of Microorganisms (GCM) 10K type strain sequencing project: providing services to taxonomists for standard genome sequencing and annotation.</title>
        <authorList>
            <consortium name="The Broad Institute Genomics Platform"/>
            <consortium name="The Broad Institute Genome Sequencing Center for Infectious Disease"/>
            <person name="Wu L."/>
            <person name="Ma J."/>
        </authorList>
    </citation>
    <scope>NUCLEOTIDE SEQUENCE [LARGE SCALE GENOMIC DNA]</scope>
    <source>
        <strain evidence="1 2">JCM 16117</strain>
    </source>
</reference>
<protein>
    <recommendedName>
        <fullName evidence="3">Transposase</fullName>
    </recommendedName>
</protein>
<evidence type="ECO:0000313" key="1">
    <source>
        <dbReference type="EMBL" id="GAA2250158.1"/>
    </source>
</evidence>
<dbReference type="Gene3D" id="1.10.10.60">
    <property type="entry name" value="Homeodomain-like"/>
    <property type="match status" value="1"/>
</dbReference>